<protein>
    <submittedName>
        <fullName evidence="2">Uncharacterized protein</fullName>
    </submittedName>
</protein>
<reference evidence="2" key="2">
    <citation type="submission" date="2022-06" db="UniProtKB">
        <authorList>
            <consortium name="EnsemblMetazoa"/>
        </authorList>
    </citation>
    <scope>IDENTIFICATION</scope>
    <source>
        <strain evidence="2">PS312</strain>
    </source>
</reference>
<evidence type="ECO:0000256" key="1">
    <source>
        <dbReference type="SAM" id="MobiDB-lite"/>
    </source>
</evidence>
<name>A0A2A6CZ80_PRIPA</name>
<sequence length="85" mass="9725">MLHSYRTKRTFGIMVARSDENFRATPIRGDEKDDEEREEEGAEKEEDNCAGSTDGECVERAILTEGERNTQKRLLSYPDVILTIT</sequence>
<proteinExistence type="predicted"/>
<feature type="compositionally biased region" description="Acidic residues" evidence="1">
    <location>
        <begin position="32"/>
        <end position="48"/>
    </location>
</feature>
<feature type="region of interest" description="Disordered" evidence="1">
    <location>
        <begin position="20"/>
        <end position="53"/>
    </location>
</feature>
<dbReference type="AlphaFoldDB" id="A0A2A6CZ80"/>
<accession>A0A8R1U5L6</accession>
<organism evidence="2 3">
    <name type="scientific">Pristionchus pacificus</name>
    <name type="common">Parasitic nematode worm</name>
    <dbReference type="NCBI Taxonomy" id="54126"/>
    <lineage>
        <taxon>Eukaryota</taxon>
        <taxon>Metazoa</taxon>
        <taxon>Ecdysozoa</taxon>
        <taxon>Nematoda</taxon>
        <taxon>Chromadorea</taxon>
        <taxon>Rhabditida</taxon>
        <taxon>Rhabditina</taxon>
        <taxon>Diplogasteromorpha</taxon>
        <taxon>Diplogasteroidea</taxon>
        <taxon>Neodiplogasteridae</taxon>
        <taxon>Pristionchus</taxon>
    </lineage>
</organism>
<reference evidence="3" key="1">
    <citation type="journal article" date="2008" name="Nat. Genet.">
        <title>The Pristionchus pacificus genome provides a unique perspective on nematode lifestyle and parasitism.</title>
        <authorList>
            <person name="Dieterich C."/>
            <person name="Clifton S.W."/>
            <person name="Schuster L.N."/>
            <person name="Chinwalla A."/>
            <person name="Delehaunty K."/>
            <person name="Dinkelacker I."/>
            <person name="Fulton L."/>
            <person name="Fulton R."/>
            <person name="Godfrey J."/>
            <person name="Minx P."/>
            <person name="Mitreva M."/>
            <person name="Roeseler W."/>
            <person name="Tian H."/>
            <person name="Witte H."/>
            <person name="Yang S.P."/>
            <person name="Wilson R.K."/>
            <person name="Sommer R.J."/>
        </authorList>
    </citation>
    <scope>NUCLEOTIDE SEQUENCE [LARGE SCALE GENOMIC DNA]</scope>
    <source>
        <strain evidence="3">PS312</strain>
    </source>
</reference>
<dbReference type="EnsemblMetazoa" id="PPA03912.1">
    <property type="protein sequence ID" value="PPA03912.1"/>
    <property type="gene ID" value="WBGene00093466"/>
</dbReference>
<keyword evidence="3" id="KW-1185">Reference proteome</keyword>
<dbReference type="Proteomes" id="UP000005239">
    <property type="component" value="Unassembled WGS sequence"/>
</dbReference>
<evidence type="ECO:0000313" key="3">
    <source>
        <dbReference type="Proteomes" id="UP000005239"/>
    </source>
</evidence>
<gene>
    <name evidence="2" type="primary">WBGene00093466</name>
</gene>
<evidence type="ECO:0000313" key="2">
    <source>
        <dbReference type="EnsemblMetazoa" id="PPA03912.1"/>
    </source>
</evidence>
<accession>A0A2A6CZ80</accession>